<proteinExistence type="predicted"/>
<gene>
    <name evidence="6" type="ORF">L211DRAFT_370064</name>
</gene>
<dbReference type="InParanoid" id="A0A3N4M2Z7"/>
<feature type="compositionally biased region" description="Basic and acidic residues" evidence="4">
    <location>
        <begin position="409"/>
        <end position="418"/>
    </location>
</feature>
<dbReference type="GO" id="GO:0008270">
    <property type="term" value="F:zinc ion binding"/>
    <property type="evidence" value="ECO:0007669"/>
    <property type="project" value="UniProtKB-KW"/>
</dbReference>
<sequence length="628" mass="71459">MVTRRKRPQSVHNEESPHQNGNGPSIQQQLRDCWEFASLGQYLFIFGAALKIPDNWSIEALESELLGTAPDNFIPQIKLALLRSVSSHKGLYLNIDNSDDQFDDYTRRQYLARKPMVNPLGDSEEPVSFVDLSVLTKVQVLHQLSQWSLIHADRLREKLGDTTDKEQQEWRVEPCGFDSQDNTYFLLDDNRLYQRTPMKIPSTTKSQKNPKKSAARPSKRRRLTNGQFGDDEQETPEDDPEKVMLESMKWTCVCATIKEYQQFIEKWKKSKDQNERALRSYLIDDVLPVLHMAEEEKKREEASRQRQLAIEAAVANRKRSSRIDAKLARQREEEERAEAERKRQEESRAQKEAVERAERIGRERESRLAARERRIREREGRLSLTRLEPNKESGNDSDSTAQGGRLSTRQRELEKKKLEEEQARATDGWIFDCICGVHGNNYDDGTPQVACDKCEVWQHVACLNLSPGTENKEFVCERCLHREEHPVSLPSAEVAQSPAPASISPKITIKLKLPTVHYEDSPIRVVPGPRIKSDILPLSPRRSPNTKDVQEHPSSNKLDALNLPVSNDHPPLHAQAHDAPATDGVNQANGSTDALPPQEADGSPPPCEPCDLEFHRNTIPDPTPATSI</sequence>
<dbReference type="PANTHER" id="PTHR14296:SF3">
    <property type="entry name" value="DIKAR, ISOFORM F"/>
    <property type="match status" value="1"/>
</dbReference>
<feature type="compositionally biased region" description="Polar residues" evidence="4">
    <location>
        <begin position="542"/>
        <end position="557"/>
    </location>
</feature>
<keyword evidence="3" id="KW-0862">Zinc</keyword>
<feature type="region of interest" description="Disordered" evidence="4">
    <location>
        <begin position="197"/>
        <end position="240"/>
    </location>
</feature>
<feature type="compositionally biased region" description="Basic residues" evidence="4">
    <location>
        <begin position="208"/>
        <end position="223"/>
    </location>
</feature>
<dbReference type="PROSITE" id="PS01359">
    <property type="entry name" value="ZF_PHD_1"/>
    <property type="match status" value="1"/>
</dbReference>
<evidence type="ECO:0000256" key="1">
    <source>
        <dbReference type="ARBA" id="ARBA00022723"/>
    </source>
</evidence>
<feature type="region of interest" description="Disordered" evidence="4">
    <location>
        <begin position="380"/>
        <end position="418"/>
    </location>
</feature>
<dbReference type="EMBL" id="ML121529">
    <property type="protein sequence ID" value="RPB28259.1"/>
    <property type="molecule type" value="Genomic_DNA"/>
</dbReference>
<dbReference type="InterPro" id="IPR001965">
    <property type="entry name" value="Znf_PHD"/>
</dbReference>
<evidence type="ECO:0000313" key="6">
    <source>
        <dbReference type="EMBL" id="RPB28259.1"/>
    </source>
</evidence>
<dbReference type="SUPFAM" id="SSF57903">
    <property type="entry name" value="FYVE/PHD zinc finger"/>
    <property type="match status" value="1"/>
</dbReference>
<feature type="region of interest" description="Disordered" evidence="4">
    <location>
        <begin position="315"/>
        <end position="359"/>
    </location>
</feature>
<dbReference type="GO" id="GO:0031213">
    <property type="term" value="C:RSF complex"/>
    <property type="evidence" value="ECO:0007669"/>
    <property type="project" value="InterPro"/>
</dbReference>
<evidence type="ECO:0000256" key="2">
    <source>
        <dbReference type="ARBA" id="ARBA00022771"/>
    </source>
</evidence>
<evidence type="ECO:0000256" key="3">
    <source>
        <dbReference type="ARBA" id="ARBA00022833"/>
    </source>
</evidence>
<feature type="compositionally biased region" description="Polar residues" evidence="4">
    <location>
        <begin position="396"/>
        <end position="407"/>
    </location>
</feature>
<dbReference type="Gene3D" id="3.30.40.10">
    <property type="entry name" value="Zinc/RING finger domain, C3HC4 (zinc finger)"/>
    <property type="match status" value="1"/>
</dbReference>
<dbReference type="Proteomes" id="UP000267821">
    <property type="component" value="Unassembled WGS sequence"/>
</dbReference>
<dbReference type="AlphaFoldDB" id="A0A3N4M2Z7"/>
<reference evidence="6 7" key="1">
    <citation type="journal article" date="2018" name="Nat. Ecol. Evol.">
        <title>Pezizomycetes genomes reveal the molecular basis of ectomycorrhizal truffle lifestyle.</title>
        <authorList>
            <person name="Murat C."/>
            <person name="Payen T."/>
            <person name="Noel B."/>
            <person name="Kuo A."/>
            <person name="Morin E."/>
            <person name="Chen J."/>
            <person name="Kohler A."/>
            <person name="Krizsan K."/>
            <person name="Balestrini R."/>
            <person name="Da Silva C."/>
            <person name="Montanini B."/>
            <person name="Hainaut M."/>
            <person name="Levati E."/>
            <person name="Barry K.W."/>
            <person name="Belfiori B."/>
            <person name="Cichocki N."/>
            <person name="Clum A."/>
            <person name="Dockter R.B."/>
            <person name="Fauchery L."/>
            <person name="Guy J."/>
            <person name="Iotti M."/>
            <person name="Le Tacon F."/>
            <person name="Lindquist E.A."/>
            <person name="Lipzen A."/>
            <person name="Malagnac F."/>
            <person name="Mello A."/>
            <person name="Molinier V."/>
            <person name="Miyauchi S."/>
            <person name="Poulain J."/>
            <person name="Riccioni C."/>
            <person name="Rubini A."/>
            <person name="Sitrit Y."/>
            <person name="Splivallo R."/>
            <person name="Traeger S."/>
            <person name="Wang M."/>
            <person name="Zifcakova L."/>
            <person name="Wipf D."/>
            <person name="Zambonelli A."/>
            <person name="Paolocci F."/>
            <person name="Nowrousian M."/>
            <person name="Ottonello S."/>
            <person name="Baldrian P."/>
            <person name="Spatafora J.W."/>
            <person name="Henrissat B."/>
            <person name="Nagy L.G."/>
            <person name="Aury J.M."/>
            <person name="Wincker P."/>
            <person name="Grigoriev I.V."/>
            <person name="Bonfante P."/>
            <person name="Martin F.M."/>
        </authorList>
    </citation>
    <scope>NUCLEOTIDE SEQUENCE [LARGE SCALE GENOMIC DNA]</scope>
    <source>
        <strain evidence="6 7">ATCC MYA-4762</strain>
    </source>
</reference>
<feature type="region of interest" description="Disordered" evidence="4">
    <location>
        <begin position="522"/>
        <end position="628"/>
    </location>
</feature>
<dbReference type="STRING" id="1051890.A0A3N4M2Z7"/>
<protein>
    <recommendedName>
        <fullName evidence="5">Zinc finger PHD-type domain-containing protein</fullName>
    </recommendedName>
</protein>
<evidence type="ECO:0000313" key="7">
    <source>
        <dbReference type="Proteomes" id="UP000267821"/>
    </source>
</evidence>
<name>A0A3N4M2Z7_9PEZI</name>
<dbReference type="SMART" id="SM00249">
    <property type="entry name" value="PHD"/>
    <property type="match status" value="1"/>
</dbReference>
<evidence type="ECO:0000256" key="4">
    <source>
        <dbReference type="SAM" id="MobiDB-lite"/>
    </source>
</evidence>
<feature type="compositionally biased region" description="Basic and acidic residues" evidence="4">
    <location>
        <begin position="321"/>
        <end position="359"/>
    </location>
</feature>
<dbReference type="OrthoDB" id="303107at2759"/>
<dbReference type="Pfam" id="PF00628">
    <property type="entry name" value="PHD"/>
    <property type="match status" value="1"/>
</dbReference>
<feature type="domain" description="Zinc finger PHD-type" evidence="5">
    <location>
        <begin position="432"/>
        <end position="480"/>
    </location>
</feature>
<dbReference type="GO" id="GO:0006355">
    <property type="term" value="P:regulation of DNA-templated transcription"/>
    <property type="evidence" value="ECO:0007669"/>
    <property type="project" value="InterPro"/>
</dbReference>
<accession>A0A3N4M2Z7</accession>
<dbReference type="InterPro" id="IPR028938">
    <property type="entry name" value="Rsf1-like"/>
</dbReference>
<evidence type="ECO:0000259" key="5">
    <source>
        <dbReference type="SMART" id="SM00249"/>
    </source>
</evidence>
<keyword evidence="2" id="KW-0863">Zinc-finger</keyword>
<feature type="compositionally biased region" description="Acidic residues" evidence="4">
    <location>
        <begin position="229"/>
        <end position="240"/>
    </location>
</feature>
<dbReference type="InterPro" id="IPR019786">
    <property type="entry name" value="Zinc_finger_PHD-type_CS"/>
</dbReference>
<dbReference type="InterPro" id="IPR011011">
    <property type="entry name" value="Znf_FYVE_PHD"/>
</dbReference>
<dbReference type="PANTHER" id="PTHR14296">
    <property type="entry name" value="REMODELING AND SPACING FACTOR 1"/>
    <property type="match status" value="1"/>
</dbReference>
<dbReference type="InterPro" id="IPR019787">
    <property type="entry name" value="Znf_PHD-finger"/>
</dbReference>
<keyword evidence="7" id="KW-1185">Reference proteome</keyword>
<keyword evidence="1" id="KW-0479">Metal-binding</keyword>
<feature type="region of interest" description="Disordered" evidence="4">
    <location>
        <begin position="1"/>
        <end position="26"/>
    </location>
</feature>
<organism evidence="6 7">
    <name type="scientific">Terfezia boudieri ATCC MYA-4762</name>
    <dbReference type="NCBI Taxonomy" id="1051890"/>
    <lineage>
        <taxon>Eukaryota</taxon>
        <taxon>Fungi</taxon>
        <taxon>Dikarya</taxon>
        <taxon>Ascomycota</taxon>
        <taxon>Pezizomycotina</taxon>
        <taxon>Pezizomycetes</taxon>
        <taxon>Pezizales</taxon>
        <taxon>Pezizaceae</taxon>
        <taxon>Terfezia</taxon>
    </lineage>
</organism>
<dbReference type="InterPro" id="IPR013083">
    <property type="entry name" value="Znf_RING/FYVE/PHD"/>
</dbReference>